<proteinExistence type="predicted"/>
<reference evidence="2 3" key="1">
    <citation type="submission" date="2021-06" db="EMBL/GenBank/DDBJ databases">
        <title>Caerostris extrusa draft genome.</title>
        <authorList>
            <person name="Kono N."/>
            <person name="Arakawa K."/>
        </authorList>
    </citation>
    <scope>NUCLEOTIDE SEQUENCE [LARGE SCALE GENOMIC DNA]</scope>
</reference>
<name>A0AAV4P3C1_CAEEX</name>
<evidence type="ECO:0000256" key="1">
    <source>
        <dbReference type="SAM" id="Phobius"/>
    </source>
</evidence>
<evidence type="ECO:0000313" key="3">
    <source>
        <dbReference type="Proteomes" id="UP001054945"/>
    </source>
</evidence>
<protein>
    <submittedName>
        <fullName evidence="2">Uncharacterized protein</fullName>
    </submittedName>
</protein>
<feature type="transmembrane region" description="Helical" evidence="1">
    <location>
        <begin position="43"/>
        <end position="62"/>
    </location>
</feature>
<dbReference type="EMBL" id="BPLR01021610">
    <property type="protein sequence ID" value="GIX91717.1"/>
    <property type="molecule type" value="Genomic_DNA"/>
</dbReference>
<dbReference type="AlphaFoldDB" id="A0AAV4P3C1"/>
<gene>
    <name evidence="2" type="ORF">CEXT_757841</name>
</gene>
<accession>A0AAV4P3C1</accession>
<dbReference type="Proteomes" id="UP001054945">
    <property type="component" value="Unassembled WGS sequence"/>
</dbReference>
<evidence type="ECO:0000313" key="2">
    <source>
        <dbReference type="EMBL" id="GIX91717.1"/>
    </source>
</evidence>
<sequence length="91" mass="10498">MIETTNMNREERGVRIGHCNNRLLPVLFALGIRMSPSSAAENYVIVFMPSIMLCGSVIRLCLFKSLRLCRWRELPIPIIILSAPRRKMERP</sequence>
<keyword evidence="1" id="KW-0472">Membrane</keyword>
<keyword evidence="1" id="KW-1133">Transmembrane helix</keyword>
<keyword evidence="1" id="KW-0812">Transmembrane</keyword>
<keyword evidence="3" id="KW-1185">Reference proteome</keyword>
<organism evidence="2 3">
    <name type="scientific">Caerostris extrusa</name>
    <name type="common">Bark spider</name>
    <name type="synonym">Caerostris bankana</name>
    <dbReference type="NCBI Taxonomy" id="172846"/>
    <lineage>
        <taxon>Eukaryota</taxon>
        <taxon>Metazoa</taxon>
        <taxon>Ecdysozoa</taxon>
        <taxon>Arthropoda</taxon>
        <taxon>Chelicerata</taxon>
        <taxon>Arachnida</taxon>
        <taxon>Araneae</taxon>
        <taxon>Araneomorphae</taxon>
        <taxon>Entelegynae</taxon>
        <taxon>Araneoidea</taxon>
        <taxon>Araneidae</taxon>
        <taxon>Caerostris</taxon>
    </lineage>
</organism>
<comment type="caution">
    <text evidence="2">The sequence shown here is derived from an EMBL/GenBank/DDBJ whole genome shotgun (WGS) entry which is preliminary data.</text>
</comment>